<proteinExistence type="predicted"/>
<comment type="caution">
    <text evidence="1">The sequence shown here is derived from an EMBL/GenBank/DDBJ whole genome shotgun (WGS) entry which is preliminary data.</text>
</comment>
<organism evidence="1 2">
    <name type="scientific">Leptospira wolffii</name>
    <dbReference type="NCBI Taxonomy" id="409998"/>
    <lineage>
        <taxon>Bacteria</taxon>
        <taxon>Pseudomonadati</taxon>
        <taxon>Spirochaetota</taxon>
        <taxon>Spirochaetia</taxon>
        <taxon>Leptospirales</taxon>
        <taxon>Leptospiraceae</taxon>
        <taxon>Leptospira</taxon>
    </lineage>
</organism>
<reference evidence="1 2" key="1">
    <citation type="submission" date="2017-07" db="EMBL/GenBank/DDBJ databases">
        <title>Leptospira spp. isolated from tropical soils.</title>
        <authorList>
            <person name="Thibeaux R."/>
            <person name="Iraola G."/>
            <person name="Ferres I."/>
            <person name="Bierque E."/>
            <person name="Girault D."/>
            <person name="Soupe-Gilbert M.-E."/>
            <person name="Picardeau M."/>
            <person name="Goarant C."/>
        </authorList>
    </citation>
    <scope>NUCLEOTIDE SEQUENCE [LARGE SCALE GENOMIC DNA]</scope>
    <source>
        <strain evidence="1 2">FH2-C-A2</strain>
    </source>
</reference>
<gene>
    <name evidence="1" type="ORF">CH371_00550</name>
</gene>
<name>A0A2M9ZDX9_9LEPT</name>
<dbReference type="AlphaFoldDB" id="A0A2M9ZDX9"/>
<sequence>MDAKRIGEEPPKKFHVLIFRNIVRFAKIFFVKFADSEVAFWVLGSLGDVRRGAKKILCTSGYRCWGRFVGIPSKLNLGQRIGPFHLYL</sequence>
<dbReference type="EMBL" id="NPDT01000001">
    <property type="protein sequence ID" value="PJZ66638.1"/>
    <property type="molecule type" value="Genomic_DNA"/>
</dbReference>
<evidence type="ECO:0000313" key="1">
    <source>
        <dbReference type="EMBL" id="PJZ66638.1"/>
    </source>
</evidence>
<dbReference type="Proteomes" id="UP000231912">
    <property type="component" value="Unassembled WGS sequence"/>
</dbReference>
<protein>
    <submittedName>
        <fullName evidence="1">Uncharacterized protein</fullName>
    </submittedName>
</protein>
<accession>A0A2M9ZDX9</accession>
<evidence type="ECO:0000313" key="2">
    <source>
        <dbReference type="Proteomes" id="UP000231912"/>
    </source>
</evidence>